<dbReference type="EMBL" id="GGEC01086946">
    <property type="protein sequence ID" value="MBX67430.1"/>
    <property type="molecule type" value="Transcribed_RNA"/>
</dbReference>
<dbReference type="AlphaFoldDB" id="A0A2P2QKA5"/>
<reference evidence="1" key="1">
    <citation type="submission" date="2018-02" db="EMBL/GenBank/DDBJ databases">
        <title>Rhizophora mucronata_Transcriptome.</title>
        <authorList>
            <person name="Meera S.P."/>
            <person name="Sreeshan A."/>
            <person name="Augustine A."/>
        </authorList>
    </citation>
    <scope>NUCLEOTIDE SEQUENCE</scope>
    <source>
        <tissue evidence="1">Leaf</tissue>
    </source>
</reference>
<organism evidence="1">
    <name type="scientific">Rhizophora mucronata</name>
    <name type="common">Asiatic mangrove</name>
    <dbReference type="NCBI Taxonomy" id="61149"/>
    <lineage>
        <taxon>Eukaryota</taxon>
        <taxon>Viridiplantae</taxon>
        <taxon>Streptophyta</taxon>
        <taxon>Embryophyta</taxon>
        <taxon>Tracheophyta</taxon>
        <taxon>Spermatophyta</taxon>
        <taxon>Magnoliopsida</taxon>
        <taxon>eudicotyledons</taxon>
        <taxon>Gunneridae</taxon>
        <taxon>Pentapetalae</taxon>
        <taxon>rosids</taxon>
        <taxon>fabids</taxon>
        <taxon>Malpighiales</taxon>
        <taxon>Rhizophoraceae</taxon>
        <taxon>Rhizophora</taxon>
    </lineage>
</organism>
<protein>
    <submittedName>
        <fullName evidence="1">Uncharacterized protein</fullName>
    </submittedName>
</protein>
<sequence>MLNYNTKGTTPYYTLTLFSFS</sequence>
<accession>A0A2P2QKA5</accession>
<proteinExistence type="predicted"/>
<name>A0A2P2QKA5_RHIMU</name>
<evidence type="ECO:0000313" key="1">
    <source>
        <dbReference type="EMBL" id="MBX67430.1"/>
    </source>
</evidence>